<organism evidence="5 6">
    <name type="scientific">Diaporthe eres</name>
    <name type="common">Phomopsis oblonga</name>
    <dbReference type="NCBI Taxonomy" id="83184"/>
    <lineage>
        <taxon>Eukaryota</taxon>
        <taxon>Fungi</taxon>
        <taxon>Dikarya</taxon>
        <taxon>Ascomycota</taxon>
        <taxon>Pezizomycotina</taxon>
        <taxon>Sordariomycetes</taxon>
        <taxon>Sordariomycetidae</taxon>
        <taxon>Diaporthales</taxon>
        <taxon>Diaporthaceae</taxon>
        <taxon>Diaporthe</taxon>
        <taxon>Diaporthe eres species complex</taxon>
    </lineage>
</organism>
<dbReference type="Gene3D" id="3.20.20.10">
    <property type="entry name" value="Alanine racemase"/>
    <property type="match status" value="1"/>
</dbReference>
<accession>A0ABR1P3M5</accession>
<name>A0ABR1P3M5_DIAER</name>
<protein>
    <recommendedName>
        <fullName evidence="4">D-serine dehydratase-like domain-containing protein</fullName>
    </recommendedName>
</protein>
<evidence type="ECO:0000256" key="3">
    <source>
        <dbReference type="SAM" id="Phobius"/>
    </source>
</evidence>
<evidence type="ECO:0000313" key="5">
    <source>
        <dbReference type="EMBL" id="KAK7725553.1"/>
    </source>
</evidence>
<reference evidence="5 6" key="1">
    <citation type="submission" date="2024-02" db="EMBL/GenBank/DDBJ databases">
        <title>De novo assembly and annotation of 12 fungi associated with fruit tree decline syndrome in Ontario, Canada.</title>
        <authorList>
            <person name="Sulman M."/>
            <person name="Ellouze W."/>
            <person name="Ilyukhin E."/>
        </authorList>
    </citation>
    <scope>NUCLEOTIDE SEQUENCE [LARGE SCALE GENOMIC DNA]</scope>
    <source>
        <strain evidence="5 6">M169</strain>
    </source>
</reference>
<gene>
    <name evidence="5" type="ORF">SLS63_008007</name>
</gene>
<dbReference type="InterPro" id="IPR026956">
    <property type="entry name" value="D-ser_dehydrat-like_dom"/>
</dbReference>
<dbReference type="InterPro" id="IPR001608">
    <property type="entry name" value="Ala_racemase_N"/>
</dbReference>
<dbReference type="InterPro" id="IPR042208">
    <property type="entry name" value="D-ser_dehydrat-like_sf"/>
</dbReference>
<keyword evidence="3" id="KW-0812">Transmembrane</keyword>
<feature type="domain" description="D-serine dehydratase-like" evidence="4">
    <location>
        <begin position="111"/>
        <end position="208"/>
    </location>
</feature>
<proteinExistence type="inferred from homology"/>
<evidence type="ECO:0000313" key="6">
    <source>
        <dbReference type="Proteomes" id="UP001430848"/>
    </source>
</evidence>
<feature type="transmembrane region" description="Helical" evidence="3">
    <location>
        <begin position="187"/>
        <end position="207"/>
    </location>
</feature>
<keyword evidence="2" id="KW-0456">Lyase</keyword>
<keyword evidence="3" id="KW-0472">Membrane</keyword>
<dbReference type="PANTHER" id="PTHR28004:SF2">
    <property type="entry name" value="D-SERINE DEHYDRATASE"/>
    <property type="match status" value="1"/>
</dbReference>
<sequence length="223" mass="24445">MIESEQHIEILEEYGSPTPWDVFIKLDVGSRRAGVDSESPAFRRMVERAESSSSVNIHGFYCHAGHSYGGRNMAAAEAILNVELASVLKAAALLAPSRDLILSIVTQEDQAVRVATDVVGVYPERNEALVNAGAIALSRETSAYPGFGRVVGKPSWGVVRLSQEHGILGSEEKGAQVVSEFKIGDRVYLYCNHVCITVAAFFVYFIVNEDDVVIDTWVPWKGW</sequence>
<comment type="caution">
    <text evidence="5">The sequence shown here is derived from an EMBL/GenBank/DDBJ whole genome shotgun (WGS) entry which is preliminary data.</text>
</comment>
<dbReference type="InterPro" id="IPR029066">
    <property type="entry name" value="PLP-binding_barrel"/>
</dbReference>
<dbReference type="Pfam" id="PF01168">
    <property type="entry name" value="Ala_racemase_N"/>
    <property type="match status" value="1"/>
</dbReference>
<keyword evidence="6" id="KW-1185">Reference proteome</keyword>
<dbReference type="Proteomes" id="UP001430848">
    <property type="component" value="Unassembled WGS sequence"/>
</dbReference>
<dbReference type="SMART" id="SM01119">
    <property type="entry name" value="D-ser_dehydrat"/>
    <property type="match status" value="1"/>
</dbReference>
<comment type="similarity">
    <text evidence="1">Belongs to the DSD1 family.</text>
</comment>
<dbReference type="Pfam" id="PF14031">
    <property type="entry name" value="D-ser_dehydrat"/>
    <property type="match status" value="1"/>
</dbReference>
<evidence type="ECO:0000256" key="1">
    <source>
        <dbReference type="ARBA" id="ARBA00005323"/>
    </source>
</evidence>
<dbReference type="SUPFAM" id="SSF51419">
    <property type="entry name" value="PLP-binding barrel"/>
    <property type="match status" value="1"/>
</dbReference>
<dbReference type="EMBL" id="JAKNSF020000048">
    <property type="protein sequence ID" value="KAK7725553.1"/>
    <property type="molecule type" value="Genomic_DNA"/>
</dbReference>
<dbReference type="InterPro" id="IPR051466">
    <property type="entry name" value="D-amino_acid_metab_enzyme"/>
</dbReference>
<dbReference type="PANTHER" id="PTHR28004">
    <property type="entry name" value="ZGC:162816-RELATED"/>
    <property type="match status" value="1"/>
</dbReference>
<evidence type="ECO:0000256" key="2">
    <source>
        <dbReference type="ARBA" id="ARBA00023239"/>
    </source>
</evidence>
<dbReference type="Gene3D" id="2.40.37.20">
    <property type="entry name" value="D-serine dehydratase-like domain"/>
    <property type="match status" value="1"/>
</dbReference>
<evidence type="ECO:0000259" key="4">
    <source>
        <dbReference type="SMART" id="SM01119"/>
    </source>
</evidence>
<keyword evidence="3" id="KW-1133">Transmembrane helix</keyword>